<evidence type="ECO:0000256" key="7">
    <source>
        <dbReference type="ARBA" id="ARBA00022516"/>
    </source>
</evidence>
<evidence type="ECO:0000256" key="16">
    <source>
        <dbReference type="RuleBase" id="RU003938"/>
    </source>
</evidence>
<keyword evidence="9 16" id="KW-0812">Transmembrane</keyword>
<keyword evidence="10 16" id="KW-0548">Nucleotidyltransferase</keyword>
<sequence length="356" mass="38053">MAAVALGVDLDRCALFPLSSCTYHRRCSSASVTVLRVSSCRRLRLSFRRHWRFDAAFVPSSSGASLGCHEHEDETVLAEEALVMQKNDGSQMRKRVFVGLGIGIGVGGIVVSGGWLFTTAVAAAVFAGAREYFELVRSQGIAVGMTPPPRFVSRACSVICALMPLMTLYFGHIDVSVTSSAFLVAMALICQRGILVPALHTEFAKVWPVLLGGHAHWTVGLVATVITFCCVIAADTFAFLGGRVFGRTPLTRISPKTTFEGAFAGFAGCVLIAICLSRILCWPSSLLSASVYGVLIFISSLFGDLVESMIKRDAGVKDSGTLIPGHGGILDRVDSYVFTGALCYSYVKFALPLFGV</sequence>
<evidence type="ECO:0000256" key="13">
    <source>
        <dbReference type="ARBA" id="ARBA00023136"/>
    </source>
</evidence>
<gene>
    <name evidence="18" type="ORF">HPP92_022132</name>
</gene>
<evidence type="ECO:0000256" key="10">
    <source>
        <dbReference type="ARBA" id="ARBA00022695"/>
    </source>
</evidence>
<dbReference type="PROSITE" id="PS01315">
    <property type="entry name" value="CDS"/>
    <property type="match status" value="1"/>
</dbReference>
<evidence type="ECO:0000256" key="15">
    <source>
        <dbReference type="ARBA" id="ARBA00023264"/>
    </source>
</evidence>
<comment type="pathway">
    <text evidence="4">Lipid metabolism.</text>
</comment>
<organism evidence="18 19">
    <name type="scientific">Vanilla planifolia</name>
    <name type="common">Vanilla</name>
    <dbReference type="NCBI Taxonomy" id="51239"/>
    <lineage>
        <taxon>Eukaryota</taxon>
        <taxon>Viridiplantae</taxon>
        <taxon>Streptophyta</taxon>
        <taxon>Embryophyta</taxon>
        <taxon>Tracheophyta</taxon>
        <taxon>Spermatophyta</taxon>
        <taxon>Magnoliopsida</taxon>
        <taxon>Liliopsida</taxon>
        <taxon>Asparagales</taxon>
        <taxon>Orchidaceae</taxon>
        <taxon>Vanilloideae</taxon>
        <taxon>Vanilleae</taxon>
        <taxon>Vanilla</taxon>
    </lineage>
</organism>
<dbReference type="Proteomes" id="UP000639772">
    <property type="component" value="Chromosome 12"/>
</dbReference>
<name>A0A835PSS3_VANPL</name>
<protein>
    <recommendedName>
        <fullName evidence="6 16">Phosphatidate cytidylyltransferase</fullName>
        <ecNumber evidence="6 16">2.7.7.41</ecNumber>
    </recommendedName>
</protein>
<evidence type="ECO:0000313" key="19">
    <source>
        <dbReference type="Proteomes" id="UP000639772"/>
    </source>
</evidence>
<keyword evidence="13 17" id="KW-0472">Membrane</keyword>
<feature type="transmembrane region" description="Helical" evidence="17">
    <location>
        <begin position="96"/>
        <end position="129"/>
    </location>
</feature>
<keyword evidence="15" id="KW-1208">Phospholipid metabolism</keyword>
<keyword evidence="11 17" id="KW-1133">Transmembrane helix</keyword>
<comment type="similarity">
    <text evidence="5 16">Belongs to the CDS family.</text>
</comment>
<keyword evidence="7" id="KW-0444">Lipid biosynthesis</keyword>
<dbReference type="InterPro" id="IPR000374">
    <property type="entry name" value="PC_trans"/>
</dbReference>
<evidence type="ECO:0000256" key="14">
    <source>
        <dbReference type="ARBA" id="ARBA00023209"/>
    </source>
</evidence>
<comment type="catalytic activity">
    <reaction evidence="1 16">
        <text>a 1,2-diacyl-sn-glycero-3-phosphate + CTP + H(+) = a CDP-1,2-diacyl-sn-glycerol + diphosphate</text>
        <dbReference type="Rhea" id="RHEA:16229"/>
        <dbReference type="ChEBI" id="CHEBI:15378"/>
        <dbReference type="ChEBI" id="CHEBI:33019"/>
        <dbReference type="ChEBI" id="CHEBI:37563"/>
        <dbReference type="ChEBI" id="CHEBI:58332"/>
        <dbReference type="ChEBI" id="CHEBI:58608"/>
        <dbReference type="EC" id="2.7.7.41"/>
    </reaction>
</comment>
<evidence type="ECO:0000256" key="12">
    <source>
        <dbReference type="ARBA" id="ARBA00023098"/>
    </source>
</evidence>
<comment type="caution">
    <text evidence="18">The sequence shown here is derived from an EMBL/GenBank/DDBJ whole genome shotgun (WGS) entry which is preliminary data.</text>
</comment>
<dbReference type="GO" id="GO:0016024">
    <property type="term" value="P:CDP-diacylglycerol biosynthetic process"/>
    <property type="evidence" value="ECO:0007669"/>
    <property type="project" value="UniProtKB-UniPathway"/>
</dbReference>
<evidence type="ECO:0000256" key="6">
    <source>
        <dbReference type="ARBA" id="ARBA00012487"/>
    </source>
</evidence>
<feature type="transmembrane region" description="Helical" evidence="17">
    <location>
        <begin position="182"/>
        <end position="199"/>
    </location>
</feature>
<dbReference type="Pfam" id="PF01148">
    <property type="entry name" value="CTP_transf_1"/>
    <property type="match status" value="1"/>
</dbReference>
<dbReference type="UniPathway" id="UPA00557">
    <property type="reaction ID" value="UER00614"/>
</dbReference>
<feature type="transmembrane region" description="Helical" evidence="17">
    <location>
        <begin position="219"/>
        <end position="240"/>
    </location>
</feature>
<comment type="pathway">
    <text evidence="3 16">Phospholipid metabolism; CDP-diacylglycerol biosynthesis; CDP-diacylglycerol from sn-glycerol 3-phosphate: step 3/3.</text>
</comment>
<reference evidence="18 19" key="1">
    <citation type="journal article" date="2020" name="Nat. Food">
        <title>A phased Vanilla planifolia genome enables genetic improvement of flavour and production.</title>
        <authorList>
            <person name="Hasing T."/>
            <person name="Tang H."/>
            <person name="Brym M."/>
            <person name="Khazi F."/>
            <person name="Huang T."/>
            <person name="Chambers A.H."/>
        </authorList>
    </citation>
    <scope>NUCLEOTIDE SEQUENCE [LARGE SCALE GENOMIC DNA]</scope>
    <source>
        <tissue evidence="18">Leaf</tissue>
    </source>
</reference>
<proteinExistence type="inferred from homology"/>
<feature type="transmembrane region" description="Helical" evidence="17">
    <location>
        <begin position="286"/>
        <end position="306"/>
    </location>
</feature>
<evidence type="ECO:0000256" key="4">
    <source>
        <dbReference type="ARBA" id="ARBA00005189"/>
    </source>
</evidence>
<evidence type="ECO:0000256" key="9">
    <source>
        <dbReference type="ARBA" id="ARBA00022692"/>
    </source>
</evidence>
<evidence type="ECO:0000313" key="18">
    <source>
        <dbReference type="EMBL" id="KAG0459004.1"/>
    </source>
</evidence>
<comment type="subcellular location">
    <subcellularLocation>
        <location evidence="2">Membrane</location>
        <topology evidence="2">Multi-pass membrane protein</topology>
    </subcellularLocation>
</comment>
<dbReference type="GO" id="GO:0016020">
    <property type="term" value="C:membrane"/>
    <property type="evidence" value="ECO:0007669"/>
    <property type="project" value="UniProtKB-SubCell"/>
</dbReference>
<dbReference type="OrthoDB" id="10260889at2759"/>
<keyword evidence="12" id="KW-0443">Lipid metabolism</keyword>
<dbReference type="PANTHER" id="PTHR47101">
    <property type="entry name" value="PHOSPHATIDATE CYTIDYLYLTRANSFERASE 5, CHLOROPLASTIC"/>
    <property type="match status" value="1"/>
</dbReference>
<evidence type="ECO:0000256" key="2">
    <source>
        <dbReference type="ARBA" id="ARBA00004141"/>
    </source>
</evidence>
<evidence type="ECO:0000256" key="5">
    <source>
        <dbReference type="ARBA" id="ARBA00010185"/>
    </source>
</evidence>
<evidence type="ECO:0000256" key="1">
    <source>
        <dbReference type="ARBA" id="ARBA00001698"/>
    </source>
</evidence>
<evidence type="ECO:0000256" key="17">
    <source>
        <dbReference type="SAM" id="Phobius"/>
    </source>
</evidence>
<dbReference type="GO" id="GO:0004605">
    <property type="term" value="F:phosphatidate cytidylyltransferase activity"/>
    <property type="evidence" value="ECO:0007669"/>
    <property type="project" value="UniProtKB-EC"/>
</dbReference>
<feature type="transmembrane region" description="Helical" evidence="17">
    <location>
        <begin position="151"/>
        <end position="170"/>
    </location>
</feature>
<evidence type="ECO:0000256" key="11">
    <source>
        <dbReference type="ARBA" id="ARBA00022989"/>
    </source>
</evidence>
<feature type="transmembrane region" description="Helical" evidence="17">
    <location>
        <begin position="261"/>
        <end position="280"/>
    </location>
</feature>
<keyword evidence="14" id="KW-0594">Phospholipid biosynthesis</keyword>
<accession>A0A835PSS3</accession>
<dbReference type="PANTHER" id="PTHR47101:SF1">
    <property type="entry name" value="PHOSPHATIDATE CYTIDYLYLTRANSFERASE 4, CHLOROPLASTIC"/>
    <property type="match status" value="1"/>
</dbReference>
<keyword evidence="8 16" id="KW-0808">Transferase</keyword>
<dbReference type="AlphaFoldDB" id="A0A835PSS3"/>
<dbReference type="EMBL" id="JADCNM010000012">
    <property type="protein sequence ID" value="KAG0459004.1"/>
    <property type="molecule type" value="Genomic_DNA"/>
</dbReference>
<evidence type="ECO:0000256" key="3">
    <source>
        <dbReference type="ARBA" id="ARBA00005119"/>
    </source>
</evidence>
<dbReference type="EC" id="2.7.7.41" evidence="6 16"/>
<evidence type="ECO:0000256" key="8">
    <source>
        <dbReference type="ARBA" id="ARBA00022679"/>
    </source>
</evidence>